<dbReference type="GO" id="GO:0016747">
    <property type="term" value="F:acyltransferase activity, transferring groups other than amino-acyl groups"/>
    <property type="evidence" value="ECO:0007669"/>
    <property type="project" value="InterPro"/>
</dbReference>
<accession>A0AAV3WX30</accession>
<proteinExistence type="predicted"/>
<dbReference type="SUPFAM" id="SSF55729">
    <property type="entry name" value="Acyl-CoA N-acyltransferases (Nat)"/>
    <property type="match status" value="1"/>
</dbReference>
<reference evidence="2" key="1">
    <citation type="submission" date="2019-08" db="EMBL/GenBank/DDBJ databases">
        <title>Marinilactibacillus psychrotolerans M13-2T whole genome sequencing project.</title>
        <authorList>
            <person name="Ishikawa M."/>
            <person name="Suzuki T."/>
            <person name="Matsutani M."/>
        </authorList>
    </citation>
    <scope>NUCLEOTIDE SEQUENCE</scope>
    <source>
        <strain evidence="2">M13-2T</strain>
    </source>
</reference>
<dbReference type="Gene3D" id="3.40.630.30">
    <property type="match status" value="1"/>
</dbReference>
<dbReference type="InterPro" id="IPR016181">
    <property type="entry name" value="Acyl_CoA_acyltransferase"/>
</dbReference>
<dbReference type="Pfam" id="PF13302">
    <property type="entry name" value="Acetyltransf_3"/>
    <property type="match status" value="1"/>
</dbReference>
<sequence>MNSTKYIGIGLGSEAIDLAVNYVFNSLNLNRFQLEVYSHNPIGIKAYEKAGFIKVGVLRETIVQWKLL</sequence>
<organism evidence="2 3">
    <name type="scientific">Marinilactibacillus psychrotolerans</name>
    <dbReference type="NCBI Taxonomy" id="191770"/>
    <lineage>
        <taxon>Bacteria</taxon>
        <taxon>Bacillati</taxon>
        <taxon>Bacillota</taxon>
        <taxon>Bacilli</taxon>
        <taxon>Lactobacillales</taxon>
        <taxon>Carnobacteriaceae</taxon>
        <taxon>Marinilactibacillus</taxon>
    </lineage>
</organism>
<protein>
    <recommendedName>
        <fullName evidence="1">N-acetyltransferase domain-containing protein</fullName>
    </recommendedName>
</protein>
<gene>
    <name evidence="2" type="ORF">M132T_08920</name>
</gene>
<dbReference type="InterPro" id="IPR000182">
    <property type="entry name" value="GNAT_dom"/>
</dbReference>
<name>A0AAV3WX30_9LACT</name>
<evidence type="ECO:0000259" key="1">
    <source>
        <dbReference type="Pfam" id="PF13302"/>
    </source>
</evidence>
<dbReference type="Proteomes" id="UP000887127">
    <property type="component" value="Unassembled WGS sequence"/>
</dbReference>
<dbReference type="AlphaFoldDB" id="A0AAV3WX30"/>
<comment type="caution">
    <text evidence="2">The sequence shown here is derived from an EMBL/GenBank/DDBJ whole genome shotgun (WGS) entry which is preliminary data.</text>
</comment>
<dbReference type="GeneID" id="96912567"/>
<evidence type="ECO:0000313" key="2">
    <source>
        <dbReference type="EMBL" id="GEQ35384.1"/>
    </source>
</evidence>
<evidence type="ECO:0000313" key="3">
    <source>
        <dbReference type="Proteomes" id="UP000887127"/>
    </source>
</evidence>
<feature type="domain" description="N-acetyltransferase" evidence="1">
    <location>
        <begin position="5"/>
        <end position="52"/>
    </location>
</feature>
<dbReference type="EMBL" id="BKBI01000005">
    <property type="protein sequence ID" value="GEQ35384.1"/>
    <property type="molecule type" value="Genomic_DNA"/>
</dbReference>
<dbReference type="RefSeq" id="WP_218127276.1">
    <property type="nucleotide sequence ID" value="NZ_BJVX01000023.1"/>
</dbReference>